<dbReference type="OrthoDB" id="2151789at2759"/>
<keyword evidence="5" id="KW-0732">Signal</keyword>
<accession>A0A9P8CSD8</accession>
<keyword evidence="4" id="KW-0560">Oxidoreductase</keyword>
<protein>
    <recommendedName>
        <fullName evidence="6">FAD-binding PCMH-type domain-containing protein</fullName>
    </recommendedName>
</protein>
<evidence type="ECO:0000313" key="8">
    <source>
        <dbReference type="Proteomes" id="UP000887229"/>
    </source>
</evidence>
<dbReference type="InterPro" id="IPR050416">
    <property type="entry name" value="FAD-linked_Oxidoreductase"/>
</dbReference>
<dbReference type="InterPro" id="IPR016166">
    <property type="entry name" value="FAD-bd_PCMH"/>
</dbReference>
<dbReference type="PANTHER" id="PTHR42973">
    <property type="entry name" value="BINDING OXIDOREDUCTASE, PUTATIVE (AFU_ORTHOLOGUE AFUA_1G17690)-RELATED"/>
    <property type="match status" value="1"/>
</dbReference>
<dbReference type="GeneID" id="70290809"/>
<evidence type="ECO:0000313" key="7">
    <source>
        <dbReference type="EMBL" id="KAG9257247.1"/>
    </source>
</evidence>
<dbReference type="InterPro" id="IPR016167">
    <property type="entry name" value="FAD-bd_PCMH_sub1"/>
</dbReference>
<keyword evidence="8" id="KW-1185">Reference proteome</keyword>
<evidence type="ECO:0000256" key="1">
    <source>
        <dbReference type="ARBA" id="ARBA00005466"/>
    </source>
</evidence>
<gene>
    <name evidence="7" type="ORF">F5Z01DRAFT_459979</name>
</gene>
<evidence type="ECO:0000256" key="4">
    <source>
        <dbReference type="ARBA" id="ARBA00023002"/>
    </source>
</evidence>
<dbReference type="SUPFAM" id="SSF56176">
    <property type="entry name" value="FAD-binding/transporter-associated domain-like"/>
    <property type="match status" value="1"/>
</dbReference>
<dbReference type="Gene3D" id="3.30.43.10">
    <property type="entry name" value="Uridine Diphospho-n-acetylenolpyruvylglucosamine Reductase, domain 2"/>
    <property type="match status" value="1"/>
</dbReference>
<dbReference type="PROSITE" id="PS51387">
    <property type="entry name" value="FAD_PCMH"/>
    <property type="match status" value="1"/>
</dbReference>
<keyword evidence="3" id="KW-0274">FAD</keyword>
<dbReference type="InterPro" id="IPR006094">
    <property type="entry name" value="Oxid_FAD_bind_N"/>
</dbReference>
<dbReference type="Proteomes" id="UP000887229">
    <property type="component" value="Unassembled WGS sequence"/>
</dbReference>
<sequence>MLFRTATVFAAVVGAIQCTDSKEAQKACGELEEALPELVAHRLQLDYTGEILDFWSLTVQDEKPACLVRPKTTQDVAETVKILNKHPKVQFAVKSGGHDPNPGHANVDGGVLVSLNDMKGATFNKEESVAYVKPGGEWNDPLGDLADAGVAVVGGRLGVVGVSGLVLQGGISFLSAQTGFAADTVVEWETVQADGSIVTISDESDPELATAMRGSGSQFGIVTQFTMKTVPVGQEVWGGMRMYAADQVDALFSALHDFVPANNEDPKAAIIPTDLTAAGSLPLFLVFYFYHDAEPPMEGAFAKFLEIPSTLDTTKTQSYASLLQANGASAGLQSARQSFRTFTVPYVADAPHMYNEISLKFKSILDDFLKSPLRLTAQCAIAFQPFPSIIAKHSQEAGGNAMGVHPDDGDRLIIETQCSWALPSDDELVREMSKEMEVWLKAKVPEWTKGQVDGLYLPYFMNDAAGDQNVTGTYRDYAALKALQKQNDPEGFWSARAGGHKY</sequence>
<organism evidence="7 8">
    <name type="scientific">Emericellopsis atlantica</name>
    <dbReference type="NCBI Taxonomy" id="2614577"/>
    <lineage>
        <taxon>Eukaryota</taxon>
        <taxon>Fungi</taxon>
        <taxon>Dikarya</taxon>
        <taxon>Ascomycota</taxon>
        <taxon>Pezizomycotina</taxon>
        <taxon>Sordariomycetes</taxon>
        <taxon>Hypocreomycetidae</taxon>
        <taxon>Hypocreales</taxon>
        <taxon>Bionectriaceae</taxon>
        <taxon>Emericellopsis</taxon>
    </lineage>
</organism>
<dbReference type="GO" id="GO:0016491">
    <property type="term" value="F:oxidoreductase activity"/>
    <property type="evidence" value="ECO:0007669"/>
    <property type="project" value="UniProtKB-KW"/>
</dbReference>
<dbReference type="InterPro" id="IPR016169">
    <property type="entry name" value="FAD-bd_PCMH_sub2"/>
</dbReference>
<evidence type="ECO:0000256" key="5">
    <source>
        <dbReference type="SAM" id="SignalP"/>
    </source>
</evidence>
<dbReference type="PANTHER" id="PTHR42973:SF13">
    <property type="entry name" value="FAD-BINDING PCMH-TYPE DOMAIN-CONTAINING PROTEIN"/>
    <property type="match status" value="1"/>
</dbReference>
<name>A0A9P8CSD8_9HYPO</name>
<dbReference type="Gene3D" id="3.30.465.10">
    <property type="match status" value="1"/>
</dbReference>
<dbReference type="InterPro" id="IPR036318">
    <property type="entry name" value="FAD-bd_PCMH-like_sf"/>
</dbReference>
<feature type="domain" description="FAD-binding PCMH-type" evidence="6">
    <location>
        <begin position="60"/>
        <end position="232"/>
    </location>
</feature>
<proteinExistence type="inferred from homology"/>
<comment type="similarity">
    <text evidence="1">Belongs to the oxygen-dependent FAD-linked oxidoreductase family.</text>
</comment>
<dbReference type="RefSeq" id="XP_046121171.1">
    <property type="nucleotide sequence ID" value="XM_046259906.1"/>
</dbReference>
<feature type="chain" id="PRO_5040289962" description="FAD-binding PCMH-type domain-containing protein" evidence="5">
    <location>
        <begin position="19"/>
        <end position="502"/>
    </location>
</feature>
<dbReference type="EMBL" id="MU251246">
    <property type="protein sequence ID" value="KAG9257247.1"/>
    <property type="molecule type" value="Genomic_DNA"/>
</dbReference>
<keyword evidence="2" id="KW-0285">Flavoprotein</keyword>
<dbReference type="AlphaFoldDB" id="A0A9P8CSD8"/>
<dbReference type="Pfam" id="PF01565">
    <property type="entry name" value="FAD_binding_4"/>
    <property type="match status" value="1"/>
</dbReference>
<feature type="signal peptide" evidence="5">
    <location>
        <begin position="1"/>
        <end position="18"/>
    </location>
</feature>
<evidence type="ECO:0000256" key="2">
    <source>
        <dbReference type="ARBA" id="ARBA00022630"/>
    </source>
</evidence>
<evidence type="ECO:0000259" key="6">
    <source>
        <dbReference type="PROSITE" id="PS51387"/>
    </source>
</evidence>
<evidence type="ECO:0000256" key="3">
    <source>
        <dbReference type="ARBA" id="ARBA00022827"/>
    </source>
</evidence>
<dbReference type="Gene3D" id="3.40.462.20">
    <property type="match status" value="1"/>
</dbReference>
<comment type="caution">
    <text evidence="7">The sequence shown here is derived from an EMBL/GenBank/DDBJ whole genome shotgun (WGS) entry which is preliminary data.</text>
</comment>
<dbReference type="GO" id="GO:0071949">
    <property type="term" value="F:FAD binding"/>
    <property type="evidence" value="ECO:0007669"/>
    <property type="project" value="InterPro"/>
</dbReference>
<reference evidence="7" key="1">
    <citation type="journal article" date="2021" name="IMA Fungus">
        <title>Genomic characterization of three marine fungi, including Emericellopsis atlantica sp. nov. with signatures of a generalist lifestyle and marine biomass degradation.</title>
        <authorList>
            <person name="Hagestad O.C."/>
            <person name="Hou L."/>
            <person name="Andersen J.H."/>
            <person name="Hansen E.H."/>
            <person name="Altermark B."/>
            <person name="Li C."/>
            <person name="Kuhnert E."/>
            <person name="Cox R.J."/>
            <person name="Crous P.W."/>
            <person name="Spatafora J.W."/>
            <person name="Lail K."/>
            <person name="Amirebrahimi M."/>
            <person name="Lipzen A."/>
            <person name="Pangilinan J."/>
            <person name="Andreopoulos W."/>
            <person name="Hayes R.D."/>
            <person name="Ng V."/>
            <person name="Grigoriev I.V."/>
            <person name="Jackson S.A."/>
            <person name="Sutton T.D.S."/>
            <person name="Dobson A.D.W."/>
            <person name="Rama T."/>
        </authorList>
    </citation>
    <scope>NUCLEOTIDE SEQUENCE</scope>
    <source>
        <strain evidence="7">TS7</strain>
    </source>
</reference>